<dbReference type="GeneID" id="54577982"/>
<evidence type="ECO:0000313" key="1">
    <source>
        <dbReference type="EMBL" id="KAF2254521.1"/>
    </source>
</evidence>
<sequence length="55" mass="5876">MDAQKPLYQGGAVSSDGVWITYNTENLLWLPQEYRPSCSAVSGEMIGIGVGSGKL</sequence>
<gene>
    <name evidence="1" type="ORF">BU26DRAFT_447355</name>
</gene>
<evidence type="ECO:0000313" key="2">
    <source>
        <dbReference type="Proteomes" id="UP000800094"/>
    </source>
</evidence>
<feature type="non-terminal residue" evidence="1">
    <location>
        <position position="55"/>
    </location>
</feature>
<dbReference type="Proteomes" id="UP000800094">
    <property type="component" value="Unassembled WGS sequence"/>
</dbReference>
<dbReference type="OrthoDB" id="5240432at2759"/>
<proteinExistence type="predicted"/>
<dbReference type="EMBL" id="ML987190">
    <property type="protein sequence ID" value="KAF2254521.1"/>
    <property type="molecule type" value="Genomic_DNA"/>
</dbReference>
<dbReference type="AlphaFoldDB" id="A0A6A6IVD7"/>
<protein>
    <submittedName>
        <fullName evidence="1">Uncharacterized protein</fullName>
    </submittedName>
</protein>
<organism evidence="1 2">
    <name type="scientific">Trematosphaeria pertusa</name>
    <dbReference type="NCBI Taxonomy" id="390896"/>
    <lineage>
        <taxon>Eukaryota</taxon>
        <taxon>Fungi</taxon>
        <taxon>Dikarya</taxon>
        <taxon>Ascomycota</taxon>
        <taxon>Pezizomycotina</taxon>
        <taxon>Dothideomycetes</taxon>
        <taxon>Pleosporomycetidae</taxon>
        <taxon>Pleosporales</taxon>
        <taxon>Massarineae</taxon>
        <taxon>Trematosphaeriaceae</taxon>
        <taxon>Trematosphaeria</taxon>
    </lineage>
</organism>
<name>A0A6A6IVD7_9PLEO</name>
<accession>A0A6A6IVD7</accession>
<dbReference type="RefSeq" id="XP_033689525.1">
    <property type="nucleotide sequence ID" value="XM_033824652.1"/>
</dbReference>
<keyword evidence="2" id="KW-1185">Reference proteome</keyword>
<reference evidence="1" key="1">
    <citation type="journal article" date="2020" name="Stud. Mycol.">
        <title>101 Dothideomycetes genomes: a test case for predicting lifestyles and emergence of pathogens.</title>
        <authorList>
            <person name="Haridas S."/>
            <person name="Albert R."/>
            <person name="Binder M."/>
            <person name="Bloem J."/>
            <person name="Labutti K."/>
            <person name="Salamov A."/>
            <person name="Andreopoulos B."/>
            <person name="Baker S."/>
            <person name="Barry K."/>
            <person name="Bills G."/>
            <person name="Bluhm B."/>
            <person name="Cannon C."/>
            <person name="Castanera R."/>
            <person name="Culley D."/>
            <person name="Daum C."/>
            <person name="Ezra D."/>
            <person name="Gonzalez J."/>
            <person name="Henrissat B."/>
            <person name="Kuo A."/>
            <person name="Liang C."/>
            <person name="Lipzen A."/>
            <person name="Lutzoni F."/>
            <person name="Magnuson J."/>
            <person name="Mondo S."/>
            <person name="Nolan M."/>
            <person name="Ohm R."/>
            <person name="Pangilinan J."/>
            <person name="Park H.-J."/>
            <person name="Ramirez L."/>
            <person name="Alfaro M."/>
            <person name="Sun H."/>
            <person name="Tritt A."/>
            <person name="Yoshinaga Y."/>
            <person name="Zwiers L.-H."/>
            <person name="Turgeon B."/>
            <person name="Goodwin S."/>
            <person name="Spatafora J."/>
            <person name="Crous P."/>
            <person name="Grigoriev I."/>
        </authorList>
    </citation>
    <scope>NUCLEOTIDE SEQUENCE</scope>
    <source>
        <strain evidence="1">CBS 122368</strain>
    </source>
</reference>